<organism evidence="1">
    <name type="scientific">Brassica napus</name>
    <name type="common">Rape</name>
    <dbReference type="NCBI Taxonomy" id="3708"/>
    <lineage>
        <taxon>Eukaryota</taxon>
        <taxon>Viridiplantae</taxon>
        <taxon>Streptophyta</taxon>
        <taxon>Embryophyta</taxon>
        <taxon>Tracheophyta</taxon>
        <taxon>Spermatophyta</taxon>
        <taxon>Magnoliopsida</taxon>
        <taxon>eudicotyledons</taxon>
        <taxon>Gunneridae</taxon>
        <taxon>Pentapetalae</taxon>
        <taxon>rosids</taxon>
        <taxon>malvids</taxon>
        <taxon>Brassicales</taxon>
        <taxon>Brassicaceae</taxon>
        <taxon>Brassiceae</taxon>
        <taxon>Brassica</taxon>
    </lineage>
</organism>
<reference evidence="1" key="1">
    <citation type="submission" date="2021-01" db="EMBL/GenBank/DDBJ databases">
        <authorList>
            <consortium name="Genoscope - CEA"/>
            <person name="William W."/>
        </authorList>
    </citation>
    <scope>NUCLEOTIDE SEQUENCE</scope>
</reference>
<accession>A0A816VNQ9</accession>
<dbReference type="Proteomes" id="UP001295469">
    <property type="component" value="Chromosome A03"/>
</dbReference>
<dbReference type="EMBL" id="HG994357">
    <property type="protein sequence ID" value="CAF2125222.1"/>
    <property type="molecule type" value="Genomic_DNA"/>
</dbReference>
<protein>
    <submittedName>
        <fullName evidence="1">(rape) hypothetical protein</fullName>
    </submittedName>
</protein>
<dbReference type="AlphaFoldDB" id="A0A816VNQ9"/>
<gene>
    <name evidence="1" type="ORF">DARMORV10_A03P29410.1</name>
</gene>
<name>A0A816VNQ9_BRANA</name>
<proteinExistence type="predicted"/>
<sequence length="72" mass="8201">MSKEREIEGVITKSRLRSIRCSENGSFICGAEIPEENVMMLRVEGQKWINNFPTRSTVKTIRSLLTRMNVGA</sequence>
<evidence type="ECO:0000313" key="1">
    <source>
        <dbReference type="EMBL" id="CAF2125222.1"/>
    </source>
</evidence>